<dbReference type="InterPro" id="IPR036034">
    <property type="entry name" value="PDZ_sf"/>
</dbReference>
<dbReference type="GO" id="GO:0043484">
    <property type="term" value="P:regulation of RNA splicing"/>
    <property type="evidence" value="ECO:0007669"/>
    <property type="project" value="TreeGrafter"/>
</dbReference>
<dbReference type="PROSITE" id="PS50106">
    <property type="entry name" value="PDZ"/>
    <property type="match status" value="1"/>
</dbReference>
<dbReference type="RefSeq" id="XP_019204725.1">
    <property type="nucleotide sequence ID" value="XM_019349180.2"/>
</dbReference>
<dbReference type="SMART" id="SM00228">
    <property type="entry name" value="PDZ"/>
    <property type="match status" value="1"/>
</dbReference>
<feature type="region of interest" description="Disordered" evidence="3">
    <location>
        <begin position="206"/>
        <end position="345"/>
    </location>
</feature>
<feature type="domain" description="PDZ" evidence="4">
    <location>
        <begin position="118"/>
        <end position="187"/>
    </location>
</feature>
<dbReference type="InParanoid" id="A0A669BWD2"/>
<dbReference type="PANTHER" id="PTHR23348:SF41">
    <property type="entry name" value="NEUROBLAST DIFFERENTIATION-ASSOCIATED PROTEIN AHNAK"/>
    <property type="match status" value="1"/>
</dbReference>
<feature type="region of interest" description="Disordered" evidence="3">
    <location>
        <begin position="1221"/>
        <end position="1249"/>
    </location>
</feature>
<feature type="compositionally biased region" description="Basic and acidic residues" evidence="3">
    <location>
        <begin position="259"/>
        <end position="270"/>
    </location>
</feature>
<feature type="region of interest" description="Disordered" evidence="3">
    <location>
        <begin position="700"/>
        <end position="720"/>
    </location>
</feature>
<dbReference type="Ensembl" id="ENSONIT00000069748.1">
    <property type="protein sequence ID" value="ENSONIP00000040049.1"/>
    <property type="gene ID" value="ENSONIG00000040212.1"/>
</dbReference>
<feature type="region of interest" description="Disordered" evidence="3">
    <location>
        <begin position="1580"/>
        <end position="1603"/>
    </location>
</feature>
<dbReference type="GO" id="GO:0043034">
    <property type="term" value="C:costamere"/>
    <property type="evidence" value="ECO:0007669"/>
    <property type="project" value="TreeGrafter"/>
</dbReference>
<dbReference type="SUPFAM" id="SSF50156">
    <property type="entry name" value="PDZ domain-like"/>
    <property type="match status" value="1"/>
</dbReference>
<dbReference type="GeneID" id="100691190"/>
<keyword evidence="2" id="KW-0539">Nucleus</keyword>
<name>A0A669BWD2_ORENI</name>
<feature type="region of interest" description="Disordered" evidence="3">
    <location>
        <begin position="736"/>
        <end position="770"/>
    </location>
</feature>
<dbReference type="GeneTree" id="ENSGT00940000154902"/>
<gene>
    <name evidence="5" type="primary">LOC100691190</name>
</gene>
<evidence type="ECO:0000313" key="6">
    <source>
        <dbReference type="Proteomes" id="UP000005207"/>
    </source>
</evidence>
<sequence length="4792" mass="518127">MCDCFHLAFPNWHAASSGTRPGRRLQGPEPATEDSICDEPSQFAESERPRPQGSSPVEEFPETEKYSDSDKECEAEHDPHHKGRTGKKTKKSGLGSMFEKRSTPKMSKLKEAESPESEVIVKTAKDGCAEGLIYGGGGKEGIFIKEVVPESPASKNLKLKEGDQVLSATVYFDNMSYEDAIQILEHAQAYKLKLCLKRKPEITETEPAIESDVIPEEDLHTPQMREQGKTKRRGEARISWPKFSSFGKGRKSRFTRSHSSSEAEEQRKLELSPTTSDTESPVKTQDALKYKKKHKIKLPGLTKRGRISSSEEQDTDVQTGQISGDTHHTQESDMLSPECLESPSGEMPEAYVKKDLKVMKDVQLEETNLMVREAQPIQHKVELISIDSTLKTADLTAALADQESPSHIKSPEGKKKKKERSELKMKILGKDKSHKKEAKAKSSPKRLKTLGASFDLADHPETEKSDLIPNFESHTTHTEDPALYAKVEHDLSDVAVSQKYPQKSEAKRQKGKEIQEKQEDRRTGETVKLPKLSLGDVGAEEITDDPYERLAKSSDFRTQLPKREEIEIPGMEDKSVKTRAKRIKEPKVNYTGQNGEFQAETVQLSIDVDSVKEAVSKLPGYKLPKVDTSGMPIPEEITVIDANAQRISVKTPTKVVDTKTKHGASLTKFDTTSSLEISKTTVKLPQITTGQLTSEDLLTETKVKSEKEHETKKKQSSKEIKSGTYKREDIIIPGKESLEKVSSLQAHEADETRGTEGIKSEYESDKKSKKAKMTMPSFGIAKPDIRIPDIGIVLPKQNIFQQKGDTAKGEKTEFLQEVTTSKDEIKKDKGQTEGVVCEVVIPELDSIEYIDSVDGSPAKKDNGIRLTGFDVNLESQPNVDISLKEIRKEGKSAETEEHAVKLPQFGATTTYTSVNVPDGDKHINPDEAETKTLEREGKGSKFKVPNVGISMPRVKGIKTDSSLSKKGVAVTPPPETDVTLGSVDVCTAEQIMEAEKYDQEIKHPQAEGEFDRQGGKFKMPKLGIAMPKIKGSEFDFSVSQKNEDMKLSETKRKVKPSDAELKETSDAEIRAPEMKVVEKYVDESPSKFKMPMFKLPKFGSPMANTSHEVHDKSKDIEICETQLKSTEGVNVNIPTPNTDIVGSSIDVKTVDIKPQTEIKTKIDVSLGSAEAFFPQEKNGDEIEVHESKFKLPKFGITMPKVKGPEVDFNLLKRDVDETLEEAKTDAERKKPSAQMETEDPDIKDLTKDNENSKFKMPTFKLPKFGVGIPSATGEVPDLDTGIKIEGAEEVLEVNIAAPSTELKEHEGKGSKFKLPSLGFSVPQTKGPDIDLNSSKKSIDITLPEAEVKLPDVEVEKTSAEVEMKIETKEKKESPSEDKMPTFHLPKFGIGIPSGTAKVPDMDKGIKIDGADISIPEEVLEVNIAAPSVELKEPSISLKTSGYEHEGKESKFKLPSLGLSVPQAKGPDIDLSLSKKDVDVTLPEAKAEVTLHDTEVETEASEIKVETKDKKGSSSKFKMPTFKLPKFGARSTNAKAEVPDMEKDVKVDGADICIPEEVLEGNIAAPSTKLKEPLILMTTTGTEREGRGSKFKLPSLGLSVPQPKGPDIDLSLSKKDVDVTLPEAKAEVKLPDVEVEKPSVEVEIAAPEIKIETKEKKGSPSKFKMPTFQLPKLGVDIPSATAEVPDMEKGIKIEGADISIPEEVLEVNIAAPSTELKEPLISLKTSGSEHEGKGGKFKLPSLGFSVPQAKGPDIDLSLSKKDVHITLPEAKAEVTLHDVEVEKPSVEIEIAAPEFKVETKDKKGSPSKFKMPPFQLPKFGIGIPSATAEVPDMDKGIKIEGAYIEIPEEVLEVNIAAPSTELKEPSISLKTSGYEHEGKGSKFKLPSLGLSVLQTKEPDIDLSLSKKDVDVTLPEAKAEVTLHDVEVEKPSVEVEIEAPEFKVETKDKKGSPSKFKMPTFKLPKFGIGIPSATAKVPDLDTGIKIEGADVSIPEEVLEVNIAAPSTELKEPSLTLKTTGAEHEGKRSKFKLPSLGLSVPQAKGPDIDLSLSKKDVDVTLPEGKAEVKLPVVEIEKPSVEVEIEAPEIKIETKGKKGSPSKFKMPTFQLPKFGVGIPSAKAEVPDADKGINIDGANIEIPEEVLEVNIAAPSTELKEPSISLKTSGSEHEVKGSKFKLPSLGLSVPKTKGPDIDLSLSKKDVDVTLPEARAEVTLHDVEVEKPSVEVEIEAPEFKVETKDKKGSPSKFKMPTFKLPKFGIGIPSATAKVPDLDTDVKVDGADVSIPEEVLEVNIAAPSSELKEPSLTLKTTGAEHEGKGSKFKLPSLGLSVPQAKGPDIDLSLSKKDVDVTLPEGKAEVKLPDVEIEKPSVEVEIEAPEIKIETKGKKGSPSKFKMPTFQLPKFGVGVTSATAEVPDMDKGIRIDGADIEIPEEVLEVGVAAPSTELKEPSISLKTSGSEHEGKGSKFKLPSLGLSVPKTKGPDIDLSLSKKDVDVTLPEAKAEVTLHDAEVEKPSVEVEIEAPEFKVETKDKKGSPSKFKMPPFKLPKFGIGIPSATAKVPDLDTGIKIEGADVSIPEEVLEVNIAAPSTELKEPSLTLKTTGAEHEGKGSKFKLSSLGLSVPQAKGPDIDLSLSKKDVDVTFPEAKAEVTLPDVEVQKPSVEIEIEAPEIKIETKGKKGSPSKFKMPTFQLPKFGVGVTSATAEVPDMDKGIRIDGADIEIPEEVLEVGVAAPSTELKEPSISLKTSGSEHEGKGSKFKLPSLGLSVPKTKGPDIDLSLSKKDVDVTLPEAKAEVTLPDVEVEKPSVEIEIEAPEFKVETKDKKGSPSKFKMPTFKLPKFGIGIPSVTAKVPDLDTGIKIEGADVSIPEEVLEVNIAAPSTELKEPSLTLKTTGAEHEGKGSKFKLPSLGLSVPQAKGPDIDLSLSKKDVDVTLPEGKAEVTLPDVEVQKPSVEVEIEAPEIKIETKGKKGSPSKFKMPTFQLPKFGVGIPSATAEVPDMDKGMKIDGVDIEIPEVGVAAPSTELREPSISLKTSGSEHEVKGIKFKLPSLGLSVPQTKGPDIDLSLSKKDVDVTLPEGKAEVKLPDAEVEKPSVEVEIEAPEFKVETKDKKGSPSKFKMPTFKLPKFGIGIPSVTAKVPDLDTEVKVDGADVGIPEEVLEVNIATPSTELKEPSLTLKTTGAEHEGKGSKFKLPSLGLSVPQAKGPDIDLSLSKKDVDVTLPEGKAEVKLPVVEIEKPSVEVEIEAPEIKIETQGKKGSPSKFKMPTFQLPKFGVGVTSATAEVPDMKKGMKIDGVDIEIPEEVLEVNIAAPSTELKEPSISLKTSGSEHEGKGSKFKLPSLGLSVPKTKGPDIDLSLSKKDVDVTLPEAKAEVTLPDVEVQKPSVEIEMEAPEFKVETKDKKGSPSKFKMPTFKLPKFGIGIPSATAKVPDLDTDVKIDGADVSIPEEVLEIGVAAPSTELKEPSISLKTSGSEHEGKGSKFKLPSLGLSVPQAKGPDIDLSLSKKDVDVTLPEAKAEVKLPDVEIEKPSVEVEIEAPEIKIETKGKKGSPSKFKMPTFQLPKFGVGVTSSTAGMKIDGADIEIPEEVLEVGVAAPSTELKEPSISLKTSGSEHDGKGSKFKLPSLGLSVPKTKGPEIDLSLSKKDIDVTLPEGKAEVTLPDAEVEKPSVEVEIEAPEFKVETKDKKGSPSKFKMPTFKLPKFGIGIPSATAKVPDLDTDVKVDGADISIPEDALEVNIVAPSTELREPSLTLKTTGAEHEGKGSKFKLPSLGLSVPQAKGPDIDLSLSKKDVDVTLPEAKAEVKLPDVEVQKPSVEVGIEAPEIKIETKGKKGSPSKFKMPTFQLPKFGVGVTSSTAGMKIDGADIEITEEVLEVGVAAPSIELKEPSISLKTSGSEHEVKGSKFKLPSLGLSVPQTKGPDIDLSLSKKDVDVTLPEGKADKAGKAPEEDINIDVPRVDVILPEVKTDVHLPDTDLKGSSHITIEGGTDTNLEAKLKKPRFSLPKFSFSKQSVKDPEVDISLPKTDVILLQGDIVKQPDNEFSMGVSDVNKGIKIDAAPGIDSKGVAVDVKAKGGEVSGSKFKMPNLAISMGKVKSPETDLSLSKKDVDISLPEVTADIKLLHIEGKETEGSISLPEAPTIEAEVKSKRPSWTFPKFSFSRTADKAPSIDVKIETPKAEIISSKTEVCLVEAEIKGPSMEEPPAEETETNLKKTKFSLPRFSFSKSSIKESELSDELPQADVSVSEGEIKVKQPEMEIKAPEQEAGQGSPFKFPKLGIVQTKAKGPEVDLKSSIKNVDSKWPEIKAEVKISEEVKQSSSSLGIKSSETKAESKDAGGSPLKQKMSPLKMPKFSSASSDVTMEAPKTGKAIDIHGSKLKEDISATDKDLTVNIKMDDSKGIISESETPKTEIDVVGLPSPSKFKLPSFKMPRLSFSKSKPEEEQLRADIEDKEAQLKMEVETKGESKSPKMILTSFGEILKTIDVEFDVPKADQVEEGLVVSKEVQEIGEHAGKQLEAKEKGASTIQDISKTPERTGWFKFPKFGLSSPSEATSAPEKSEQKDEKSPVGGTGDEEISPTFSVQSSDAFADISSAVTSEHVGPSISSPTKVTVKYSDPNVATGLEETHSNIFTSATRTELISVQPNLPEKITILSSGISSSSEDTCRLESGKLHVITTNIQATPEAQHAQLLTDIQAELAGGLPLKSEANETTSWTVEDSDSAKRAVFERHLMTKTSSERGESRETIVITKQITHVFDSSEPISGDTASSIQRLRDSVHSEKMRFFDDAEK</sequence>
<feature type="compositionally biased region" description="Basic and acidic residues" evidence="3">
    <location>
        <begin position="62"/>
        <end position="79"/>
    </location>
</feature>
<feature type="compositionally biased region" description="Basic and acidic residues" evidence="3">
    <location>
        <begin position="4513"/>
        <end position="4524"/>
    </location>
</feature>
<reference evidence="5" key="3">
    <citation type="submission" date="2025-09" db="UniProtKB">
        <authorList>
            <consortium name="Ensembl"/>
        </authorList>
    </citation>
    <scope>IDENTIFICATION</scope>
</reference>
<dbReference type="Proteomes" id="UP000005207">
    <property type="component" value="Linkage group LG19"/>
</dbReference>
<dbReference type="PANTHER" id="PTHR23348">
    <property type="entry name" value="PERIAXIN/AHNAK"/>
    <property type="match status" value="1"/>
</dbReference>
<feature type="region of interest" description="Disordered" evidence="3">
    <location>
        <begin position="4513"/>
        <end position="4580"/>
    </location>
</feature>
<feature type="compositionally biased region" description="Basic residues" evidence="3">
    <location>
        <begin position="80"/>
        <end position="91"/>
    </location>
</feature>
<dbReference type="OMA" id="FGWFSKA"/>
<feature type="region of interest" description="Disordered" evidence="3">
    <location>
        <begin position="13"/>
        <end position="114"/>
    </location>
</feature>
<reference evidence="6" key="1">
    <citation type="submission" date="2012-01" db="EMBL/GenBank/DDBJ databases">
        <title>The Genome Sequence of Oreochromis niloticus (Nile Tilapia).</title>
        <authorList>
            <consortium name="Broad Institute Genome Assembly Team"/>
            <consortium name="Broad Institute Sequencing Platform"/>
            <person name="Di Palma F."/>
            <person name="Johnson J."/>
            <person name="Lander E.S."/>
            <person name="Lindblad-Toh K."/>
        </authorList>
    </citation>
    <scope>NUCLEOTIDE SEQUENCE [LARGE SCALE GENOMIC DNA]</scope>
</reference>
<evidence type="ECO:0000256" key="3">
    <source>
        <dbReference type="SAM" id="MobiDB-lite"/>
    </source>
</evidence>
<feature type="compositionally biased region" description="Basic and acidic residues" evidence="3">
    <location>
        <begin position="502"/>
        <end position="525"/>
    </location>
</feature>
<keyword evidence="6" id="KW-1185">Reference proteome</keyword>
<evidence type="ECO:0000256" key="1">
    <source>
        <dbReference type="ARBA" id="ARBA00004123"/>
    </source>
</evidence>
<dbReference type="KEGG" id="onl:100691190"/>
<feature type="compositionally biased region" description="Polar residues" evidence="3">
    <location>
        <begin position="272"/>
        <end position="283"/>
    </location>
</feature>
<feature type="compositionally biased region" description="Basic and acidic residues" evidence="3">
    <location>
        <begin position="404"/>
        <end position="431"/>
    </location>
</feature>
<dbReference type="Gene3D" id="2.30.42.10">
    <property type="match status" value="1"/>
</dbReference>
<proteinExistence type="predicted"/>
<dbReference type="CDD" id="cd00136">
    <property type="entry name" value="PDZ_canonical"/>
    <property type="match status" value="1"/>
</dbReference>
<feature type="compositionally biased region" description="Basic and acidic residues" evidence="3">
    <location>
        <begin position="456"/>
        <end position="466"/>
    </location>
</feature>
<dbReference type="GO" id="GO:0005634">
    <property type="term" value="C:nucleus"/>
    <property type="evidence" value="ECO:0007669"/>
    <property type="project" value="UniProtKB-SubCell"/>
</dbReference>
<dbReference type="InterPro" id="IPR001478">
    <property type="entry name" value="PDZ"/>
</dbReference>
<feature type="region of interest" description="Disordered" evidence="3">
    <location>
        <begin position="3465"/>
        <end position="3487"/>
    </location>
</feature>
<feature type="compositionally biased region" description="Basic and acidic residues" evidence="3">
    <location>
        <begin position="747"/>
        <end position="766"/>
    </location>
</feature>
<organism evidence="5 6">
    <name type="scientific">Oreochromis niloticus</name>
    <name type="common">Nile tilapia</name>
    <name type="synonym">Tilapia nilotica</name>
    <dbReference type="NCBI Taxonomy" id="8128"/>
    <lineage>
        <taxon>Eukaryota</taxon>
        <taxon>Metazoa</taxon>
        <taxon>Chordata</taxon>
        <taxon>Craniata</taxon>
        <taxon>Vertebrata</taxon>
        <taxon>Euteleostomi</taxon>
        <taxon>Actinopterygii</taxon>
        <taxon>Neopterygii</taxon>
        <taxon>Teleostei</taxon>
        <taxon>Neoteleostei</taxon>
        <taxon>Acanthomorphata</taxon>
        <taxon>Ovalentaria</taxon>
        <taxon>Cichlomorphae</taxon>
        <taxon>Cichliformes</taxon>
        <taxon>Cichlidae</taxon>
        <taxon>African cichlids</taxon>
        <taxon>Pseudocrenilabrinae</taxon>
        <taxon>Oreochromini</taxon>
        <taxon>Oreochromis</taxon>
    </lineage>
</organism>
<feature type="region of interest" description="Disordered" evidence="3">
    <location>
        <begin position="3604"/>
        <end position="3626"/>
    </location>
</feature>
<feature type="compositionally biased region" description="Acidic residues" evidence="3">
    <location>
        <begin position="206"/>
        <end position="216"/>
    </location>
</feature>
<dbReference type="OrthoDB" id="8058206at2759"/>
<feature type="region of interest" description="Disordered" evidence="3">
    <location>
        <begin position="498"/>
        <end position="528"/>
    </location>
</feature>
<feature type="compositionally biased region" description="Basic and acidic residues" evidence="3">
    <location>
        <begin position="4559"/>
        <end position="4568"/>
    </location>
</feature>
<dbReference type="InterPro" id="IPR052082">
    <property type="entry name" value="Myelin_sheath_structural"/>
</dbReference>
<comment type="subcellular location">
    <subcellularLocation>
        <location evidence="1">Nucleus</location>
    </subcellularLocation>
</comment>
<feature type="compositionally biased region" description="Basic and acidic residues" evidence="3">
    <location>
        <begin position="226"/>
        <end position="236"/>
    </location>
</feature>
<feature type="region of interest" description="Disordered" evidence="3">
    <location>
        <begin position="3321"/>
        <end position="3341"/>
    </location>
</feature>
<feature type="compositionally biased region" description="Basic and acidic residues" evidence="3">
    <location>
        <begin position="98"/>
        <end position="113"/>
    </location>
</feature>
<feature type="compositionally biased region" description="Basic and acidic residues" evidence="3">
    <location>
        <begin position="1240"/>
        <end position="1249"/>
    </location>
</feature>
<feature type="region of interest" description="Disordered" evidence="3">
    <location>
        <begin position="4314"/>
        <end position="4363"/>
    </location>
</feature>
<evidence type="ECO:0000313" key="5">
    <source>
        <dbReference type="Ensembl" id="ENSONIP00000040049.1"/>
    </source>
</evidence>
<evidence type="ECO:0000256" key="2">
    <source>
        <dbReference type="ARBA" id="ARBA00023242"/>
    </source>
</evidence>
<feature type="compositionally biased region" description="Basic residues" evidence="3">
    <location>
        <begin position="432"/>
        <end position="448"/>
    </location>
</feature>
<feature type="compositionally biased region" description="Basic and acidic residues" evidence="3">
    <location>
        <begin position="1221"/>
        <end position="1230"/>
    </location>
</feature>
<feature type="region of interest" description="Disordered" evidence="3">
    <location>
        <begin position="2447"/>
        <end position="2469"/>
    </location>
</feature>
<reference evidence="5" key="2">
    <citation type="submission" date="2025-08" db="UniProtKB">
        <authorList>
            <consortium name="Ensembl"/>
        </authorList>
    </citation>
    <scope>IDENTIFICATION</scope>
</reference>
<feature type="region of interest" description="Disordered" evidence="3">
    <location>
        <begin position="2739"/>
        <end position="2761"/>
    </location>
</feature>
<evidence type="ECO:0000259" key="4">
    <source>
        <dbReference type="PROSITE" id="PS50106"/>
    </source>
</evidence>
<feature type="region of interest" description="Disordered" evidence="3">
    <location>
        <begin position="398"/>
        <end position="467"/>
    </location>
</feature>
<accession>A0A669BWD2</accession>
<protein>
    <submittedName>
        <fullName evidence="5">Protein AHNAK2</fullName>
    </submittedName>
</protein>